<sequence length="377" mass="42388">MHSHGCSPIDPLLEPCSNQLMDSSHSGCSKAALLSDPFASPLTASAVGSSAYSMPDAPALPVDSYALPVDSYAPPPSYDTALQETLSGSAGPSTLYPTAPSIPPSLPPDYFDVSIIPTGSVLYPQNCPALGAYSDAEIIQSSSSMNIESHDSKLDKNPDELWRFFMSNLQNPRLMVDIHGYHTETKYIEEVRDGESRTTSRQEDVSDFRIKIDVTRLMSTYWSRIVCVPDKNASPRNLRETLEDYTRSDHIWKEIHLTKQPLWDFNELSCALEFAVRQTGYMHKIKISFPQKAAKVSVYSSHTLSRLSRSTFVWVICILSCLWIIVLPIYLLMRKKVSTKIVCEFPMMVSGHDFYMRHYYTIQNMAKSRSFKTIQAI</sequence>
<gene>
    <name evidence="2" type="ORF">BDEG_22166</name>
</gene>
<name>A0A177WDU6_BATDL</name>
<protein>
    <submittedName>
        <fullName evidence="2">Uncharacterized protein</fullName>
    </submittedName>
</protein>
<keyword evidence="1" id="KW-1133">Transmembrane helix</keyword>
<evidence type="ECO:0000313" key="2">
    <source>
        <dbReference type="EMBL" id="OAJ38213.1"/>
    </source>
</evidence>
<organism evidence="2 3">
    <name type="scientific">Batrachochytrium dendrobatidis (strain JEL423)</name>
    <dbReference type="NCBI Taxonomy" id="403673"/>
    <lineage>
        <taxon>Eukaryota</taxon>
        <taxon>Fungi</taxon>
        <taxon>Fungi incertae sedis</taxon>
        <taxon>Chytridiomycota</taxon>
        <taxon>Chytridiomycota incertae sedis</taxon>
        <taxon>Chytridiomycetes</taxon>
        <taxon>Rhizophydiales</taxon>
        <taxon>Rhizophydiales incertae sedis</taxon>
        <taxon>Batrachochytrium</taxon>
    </lineage>
</organism>
<reference evidence="2 3" key="1">
    <citation type="submission" date="2006-10" db="EMBL/GenBank/DDBJ databases">
        <title>The Genome Sequence of Batrachochytrium dendrobatidis JEL423.</title>
        <authorList>
            <consortium name="The Broad Institute Genome Sequencing Platform"/>
            <person name="Birren B."/>
            <person name="Lander E."/>
            <person name="Galagan J."/>
            <person name="Cuomo C."/>
            <person name="Devon K."/>
            <person name="Jaffe D."/>
            <person name="Butler J."/>
            <person name="Alvarez P."/>
            <person name="Gnerre S."/>
            <person name="Grabherr M."/>
            <person name="Kleber M."/>
            <person name="Mauceli E."/>
            <person name="Brockman W."/>
            <person name="Young S."/>
            <person name="LaButti K."/>
            <person name="Sykes S."/>
            <person name="DeCaprio D."/>
            <person name="Crawford M."/>
            <person name="Koehrsen M."/>
            <person name="Engels R."/>
            <person name="Montgomery P."/>
            <person name="Pearson M."/>
            <person name="Howarth C."/>
            <person name="Larson L."/>
            <person name="White J."/>
            <person name="O'Leary S."/>
            <person name="Kodira C."/>
            <person name="Zeng Q."/>
            <person name="Yandava C."/>
            <person name="Alvarado L."/>
            <person name="Longcore J."/>
            <person name="James T."/>
        </authorList>
    </citation>
    <scope>NUCLEOTIDE SEQUENCE [LARGE SCALE GENOMIC DNA]</scope>
    <source>
        <strain evidence="2 3">JEL423</strain>
    </source>
</reference>
<keyword evidence="1" id="KW-0812">Transmembrane</keyword>
<evidence type="ECO:0000256" key="1">
    <source>
        <dbReference type="SAM" id="Phobius"/>
    </source>
</evidence>
<dbReference type="VEuPathDB" id="FungiDB:BDEG_22166"/>
<evidence type="ECO:0000313" key="3">
    <source>
        <dbReference type="Proteomes" id="UP000077115"/>
    </source>
</evidence>
<keyword evidence="1" id="KW-0472">Membrane</keyword>
<feature type="transmembrane region" description="Helical" evidence="1">
    <location>
        <begin position="312"/>
        <end position="332"/>
    </location>
</feature>
<reference evidence="2 3" key="2">
    <citation type="submission" date="2016-05" db="EMBL/GenBank/DDBJ databases">
        <title>Lineage-specific infection strategies underlie the spectrum of fungal disease in amphibians.</title>
        <authorList>
            <person name="Cuomo C.A."/>
            <person name="Farrer R.A."/>
            <person name="James T."/>
            <person name="Longcore J."/>
            <person name="Birren B."/>
        </authorList>
    </citation>
    <scope>NUCLEOTIDE SEQUENCE [LARGE SCALE GENOMIC DNA]</scope>
    <source>
        <strain evidence="2 3">JEL423</strain>
    </source>
</reference>
<dbReference type="EMBL" id="DS022301">
    <property type="protein sequence ID" value="OAJ38213.1"/>
    <property type="molecule type" value="Genomic_DNA"/>
</dbReference>
<dbReference type="PANTHER" id="PTHR37848">
    <property type="entry name" value="EXPRESSED PROTEIN"/>
    <property type="match status" value="1"/>
</dbReference>
<dbReference type="AlphaFoldDB" id="A0A177WDU6"/>
<dbReference type="PANTHER" id="PTHR37848:SF1">
    <property type="entry name" value="SUN DOMAIN-CONTAINING PROTEIN"/>
    <property type="match status" value="1"/>
</dbReference>
<proteinExistence type="predicted"/>
<accession>A0A177WDU6</accession>
<dbReference type="Proteomes" id="UP000077115">
    <property type="component" value="Unassembled WGS sequence"/>
</dbReference>